<reference evidence="1 2" key="1">
    <citation type="submission" date="2019-11" db="EMBL/GenBank/DDBJ databases">
        <title>Comparative genomics of hydrocarbon-degrading Desulfosarcina strains.</title>
        <authorList>
            <person name="Watanabe M."/>
            <person name="Kojima H."/>
            <person name="Fukui M."/>
        </authorList>
    </citation>
    <scope>NUCLEOTIDE SEQUENCE [LARGE SCALE GENOMIC DNA]</scope>
    <source>
        <strain evidence="1 2">PP31</strain>
    </source>
</reference>
<dbReference type="EMBL" id="AP021875">
    <property type="protein sequence ID" value="BBO73476.1"/>
    <property type="molecule type" value="Genomic_DNA"/>
</dbReference>
<name>A0A5K7YVX8_9BACT</name>
<sequence length="71" mass="8231">MHNEQFHRTRRRLPVNYTLAHETQANPEVVLAQHEHIEVFEKRVWKAANALQVQARDLLSTSLMENGEVAA</sequence>
<evidence type="ECO:0000313" key="1">
    <source>
        <dbReference type="EMBL" id="BBO73476.1"/>
    </source>
</evidence>
<dbReference type="AlphaFoldDB" id="A0A5K7YVX8"/>
<protein>
    <submittedName>
        <fullName evidence="1">Uncharacterized protein</fullName>
    </submittedName>
</protein>
<evidence type="ECO:0000313" key="2">
    <source>
        <dbReference type="Proteomes" id="UP000427769"/>
    </source>
</evidence>
<keyword evidence="2" id="KW-1185">Reference proteome</keyword>
<dbReference type="KEGG" id="dwd:DSCW_08930"/>
<gene>
    <name evidence="1" type="ORF">DSCW_08930</name>
</gene>
<organism evidence="1 2">
    <name type="scientific">Desulfosarcina widdelii</name>
    <dbReference type="NCBI Taxonomy" id="947919"/>
    <lineage>
        <taxon>Bacteria</taxon>
        <taxon>Pseudomonadati</taxon>
        <taxon>Thermodesulfobacteriota</taxon>
        <taxon>Desulfobacteria</taxon>
        <taxon>Desulfobacterales</taxon>
        <taxon>Desulfosarcinaceae</taxon>
        <taxon>Desulfosarcina</taxon>
    </lineage>
</organism>
<accession>A0A5K7YVX8</accession>
<proteinExistence type="predicted"/>
<dbReference type="Proteomes" id="UP000427769">
    <property type="component" value="Chromosome"/>
</dbReference>